<evidence type="ECO:0000256" key="3">
    <source>
        <dbReference type="ARBA" id="ARBA00022490"/>
    </source>
</evidence>
<keyword evidence="8 9" id="KW-0030">Aminoacyl-tRNA synthetase</keyword>
<evidence type="ECO:0000256" key="8">
    <source>
        <dbReference type="ARBA" id="ARBA00023146"/>
    </source>
</evidence>
<feature type="binding site" evidence="9">
    <location>
        <position position="215"/>
    </location>
    <ligand>
        <name>L-aspartate</name>
        <dbReference type="ChEBI" id="CHEBI:29991"/>
    </ligand>
</feature>
<dbReference type="PANTHER" id="PTHR43450:SF1">
    <property type="entry name" value="ASPARTATE--TRNA LIGASE, CYTOPLASMIC"/>
    <property type="match status" value="1"/>
</dbReference>
<evidence type="ECO:0000256" key="1">
    <source>
        <dbReference type="ARBA" id="ARBA00004496"/>
    </source>
</evidence>
<organism evidence="11 12">
    <name type="scientific">Vulcanisaeta distributa (strain DSM 14429 / JCM 11212 / NBRC 100878 / IC-017)</name>
    <dbReference type="NCBI Taxonomy" id="572478"/>
    <lineage>
        <taxon>Archaea</taxon>
        <taxon>Thermoproteota</taxon>
        <taxon>Thermoprotei</taxon>
        <taxon>Thermoproteales</taxon>
        <taxon>Thermoproteaceae</taxon>
        <taxon>Vulcanisaeta</taxon>
    </lineage>
</organism>
<protein>
    <recommendedName>
        <fullName evidence="9">Aspartate--tRNA ligase</fullName>
        <ecNumber evidence="9">6.1.1.12</ecNumber>
    </recommendedName>
    <alternativeName>
        <fullName evidence="9">Aspartyl-tRNA synthetase</fullName>
        <shortName evidence="9">AspRS</shortName>
    </alternativeName>
</protein>
<dbReference type="InterPro" id="IPR004365">
    <property type="entry name" value="NA-bd_OB_tRNA"/>
</dbReference>
<feature type="binding site" evidence="9">
    <location>
        <position position="356"/>
    </location>
    <ligand>
        <name>Mg(2+)</name>
        <dbReference type="ChEBI" id="CHEBI:18420"/>
        <label>2</label>
    </ligand>
</feature>
<comment type="subunit">
    <text evidence="9">Homodimer.</text>
</comment>
<dbReference type="FunFam" id="3.30.930.10:FF:000038">
    <property type="entry name" value="Aspartate--tRNA ligase"/>
    <property type="match status" value="1"/>
</dbReference>
<dbReference type="InterPro" id="IPR045864">
    <property type="entry name" value="aa-tRNA-synth_II/BPL/LPL"/>
</dbReference>
<dbReference type="KEGG" id="vdi:Vdis_2301"/>
<dbReference type="GO" id="GO:0017101">
    <property type="term" value="C:aminoacyl-tRNA synthetase multienzyme complex"/>
    <property type="evidence" value="ECO:0007669"/>
    <property type="project" value="TreeGrafter"/>
</dbReference>
<dbReference type="GO" id="GO:0005524">
    <property type="term" value="F:ATP binding"/>
    <property type="evidence" value="ECO:0007669"/>
    <property type="project" value="UniProtKB-UniRule"/>
</dbReference>
<dbReference type="Pfam" id="PF01336">
    <property type="entry name" value="tRNA_anti-codon"/>
    <property type="match status" value="1"/>
</dbReference>
<accession>E1QQQ7</accession>
<dbReference type="HAMAP" id="MF_02075">
    <property type="entry name" value="Asp_tRNA_synth_type2"/>
    <property type="match status" value="1"/>
</dbReference>
<dbReference type="InterPro" id="IPR004364">
    <property type="entry name" value="Aa-tRNA-synt_II"/>
</dbReference>
<dbReference type="PANTHER" id="PTHR43450">
    <property type="entry name" value="ASPARTYL-TRNA SYNTHETASE"/>
    <property type="match status" value="1"/>
</dbReference>
<feature type="binding site" evidence="9">
    <location>
        <position position="356"/>
    </location>
    <ligand>
        <name>Mg(2+)</name>
        <dbReference type="ChEBI" id="CHEBI:18420"/>
        <label>3</label>
    </ligand>
</feature>
<dbReference type="GO" id="GO:0005829">
    <property type="term" value="C:cytosol"/>
    <property type="evidence" value="ECO:0007669"/>
    <property type="project" value="TreeGrafter"/>
</dbReference>
<dbReference type="OrthoDB" id="5908at2157"/>
<feature type="binding site" evidence="9">
    <location>
        <begin position="404"/>
        <end position="407"/>
    </location>
    <ligand>
        <name>ATP</name>
        <dbReference type="ChEBI" id="CHEBI:30616"/>
    </ligand>
</feature>
<dbReference type="eggNOG" id="arCOG00406">
    <property type="taxonomic scope" value="Archaea"/>
</dbReference>
<dbReference type="RefSeq" id="WP_013337394.1">
    <property type="nucleotide sequence ID" value="NC_014537.1"/>
</dbReference>
<dbReference type="InterPro" id="IPR002312">
    <property type="entry name" value="Asp/Asn-tRNA-synth_IIb"/>
</dbReference>
<dbReference type="Pfam" id="PF00152">
    <property type="entry name" value="tRNA-synt_2"/>
    <property type="match status" value="1"/>
</dbReference>
<feature type="binding site" evidence="9">
    <location>
        <begin position="215"/>
        <end position="217"/>
    </location>
    <ligand>
        <name>ATP</name>
        <dbReference type="ChEBI" id="CHEBI:30616"/>
    </ligand>
</feature>
<keyword evidence="4 9" id="KW-0436">Ligase</keyword>
<dbReference type="STRING" id="572478.Vdis_2301"/>
<evidence type="ECO:0000313" key="11">
    <source>
        <dbReference type="EMBL" id="ADN51669.1"/>
    </source>
</evidence>
<feature type="binding site" evidence="9">
    <location>
        <position position="356"/>
    </location>
    <ligand>
        <name>ATP</name>
        <dbReference type="ChEBI" id="CHEBI:30616"/>
    </ligand>
</feature>
<dbReference type="SUPFAM" id="SSF50249">
    <property type="entry name" value="Nucleic acid-binding proteins"/>
    <property type="match status" value="1"/>
</dbReference>
<feature type="binding site" evidence="9">
    <location>
        <position position="363"/>
    </location>
    <ligand>
        <name>L-aspartate</name>
        <dbReference type="ChEBI" id="CHEBI:29991"/>
    </ligand>
</feature>
<evidence type="ECO:0000256" key="4">
    <source>
        <dbReference type="ARBA" id="ARBA00022598"/>
    </source>
</evidence>
<dbReference type="NCBIfam" id="NF003483">
    <property type="entry name" value="PRK05159.1"/>
    <property type="match status" value="1"/>
</dbReference>
<feature type="binding site" evidence="9">
    <location>
        <position position="359"/>
    </location>
    <ligand>
        <name>L-aspartate</name>
        <dbReference type="ChEBI" id="CHEBI:29991"/>
    </ligand>
</feature>
<keyword evidence="9" id="KW-0479">Metal-binding</keyword>
<dbReference type="InterPro" id="IPR004523">
    <property type="entry name" value="Asp-tRNA_synthase_2"/>
</dbReference>
<feature type="region of interest" description="Aspartate" evidence="9">
    <location>
        <begin position="194"/>
        <end position="197"/>
    </location>
</feature>
<dbReference type="Gene3D" id="2.40.50.140">
    <property type="entry name" value="Nucleic acid-binding proteins"/>
    <property type="match status" value="1"/>
</dbReference>
<evidence type="ECO:0000313" key="12">
    <source>
        <dbReference type="Proteomes" id="UP000006681"/>
    </source>
</evidence>
<comment type="caution">
    <text evidence="9">Lacks conserved residue(s) required for the propagation of feature annotation.</text>
</comment>
<dbReference type="NCBIfam" id="TIGR00458">
    <property type="entry name" value="aspS_nondisc"/>
    <property type="match status" value="1"/>
</dbReference>
<reference evidence="12" key="2">
    <citation type="journal article" date="2010" name="Stand. Genomic Sci.">
        <title>Complete genome sequence of Vulcanisaeta distributa type strain (IC-017T).</title>
        <authorList>
            <person name="Mavromatis K."/>
            <person name="Sikorski J."/>
            <person name="Pabst E."/>
            <person name="Teshima H."/>
            <person name="Lapidus A."/>
            <person name="Lucas S."/>
            <person name="Nolan M."/>
            <person name="Glavina Del Rio T."/>
            <person name="Cheng J."/>
            <person name="Bruce D."/>
            <person name="Goodwin L."/>
            <person name="Pitluck S."/>
            <person name="Liolios K."/>
            <person name="Ivanova N."/>
            <person name="Mikhailova N."/>
            <person name="Pati A."/>
            <person name="Chen A."/>
            <person name="Palaniappan K."/>
            <person name="Land M."/>
            <person name="Hauser L."/>
            <person name="Chang Y."/>
            <person name="Jeffries C."/>
            <person name="Rohde M."/>
            <person name="Spring S."/>
            <person name="Goker M."/>
            <person name="Wirth R."/>
            <person name="Woyke T."/>
            <person name="Bristow J."/>
            <person name="Eisen J."/>
            <person name="Markowitz V."/>
            <person name="Hugenholtz P."/>
            <person name="Klenk H."/>
            <person name="Kyrpides N."/>
        </authorList>
    </citation>
    <scope>NUCLEOTIDE SEQUENCE [LARGE SCALE GENOMIC DNA]</scope>
    <source>
        <strain evidence="12">DSM 14429 / JCM 11212 / NBRC 100878 / IC-017</strain>
    </source>
</reference>
<keyword evidence="6 9" id="KW-0067">ATP-binding</keyword>
<comment type="similarity">
    <text evidence="2 9">Belongs to the class-II aminoacyl-tRNA synthetase family. Type 2 subfamily.</text>
</comment>
<keyword evidence="12" id="KW-1185">Reference proteome</keyword>
<feature type="binding site" evidence="9">
    <location>
        <position position="172"/>
    </location>
    <ligand>
        <name>L-aspartate</name>
        <dbReference type="ChEBI" id="CHEBI:29991"/>
    </ligand>
</feature>
<keyword evidence="3 9" id="KW-0963">Cytoplasm</keyword>
<dbReference type="EMBL" id="CP002100">
    <property type="protein sequence ID" value="ADN51669.1"/>
    <property type="molecule type" value="Genomic_DNA"/>
</dbReference>
<dbReference type="InterPro" id="IPR006195">
    <property type="entry name" value="aa-tRNA-synth_II"/>
</dbReference>
<evidence type="ECO:0000256" key="6">
    <source>
        <dbReference type="ARBA" id="ARBA00022840"/>
    </source>
</evidence>
<dbReference type="AlphaFoldDB" id="E1QQQ7"/>
<reference evidence="11 12" key="1">
    <citation type="journal article" date="2010" name="Stand. Genomic Sci.">
        <title>Complete genome sequence of Vulcanisaeta distributa type strain (IC-017).</title>
        <authorList>
            <person name="Mavromatis K."/>
            <person name="Sikorski J."/>
            <person name="Pabst E."/>
            <person name="Teshima H."/>
            <person name="Lapidus A."/>
            <person name="Lucas S."/>
            <person name="Nolan M."/>
            <person name="Glavina Del Rio T."/>
            <person name="Cheng J.F."/>
            <person name="Bruce D."/>
            <person name="Goodwin L."/>
            <person name="Pitluck S."/>
            <person name="Liolios K."/>
            <person name="Ivanova N."/>
            <person name="Mikhailova N."/>
            <person name="Pati A."/>
            <person name="Chen A."/>
            <person name="Palaniappan K."/>
            <person name="Land M."/>
            <person name="Hauser L."/>
            <person name="Chang Y.J."/>
            <person name="Jeffries C.D."/>
            <person name="Rohde M."/>
            <person name="Spring S."/>
            <person name="Goker M."/>
            <person name="Wirth R."/>
            <person name="Woyke T."/>
            <person name="Bristow J."/>
            <person name="Eisen J.A."/>
            <person name="Markowitz V."/>
            <person name="Hugenholtz P."/>
            <person name="Klenk H.P."/>
            <person name="Kyrpides N.C."/>
        </authorList>
    </citation>
    <scope>NUCLEOTIDE SEQUENCE [LARGE SCALE GENOMIC DNA]</scope>
    <source>
        <strain evidence="12">DSM 14429 / JCM 11212 / NBRC 100878 / IC-017</strain>
    </source>
</reference>
<keyword evidence="5 9" id="KW-0547">Nucleotide-binding</keyword>
<dbReference type="CDD" id="cd00776">
    <property type="entry name" value="AsxRS_core"/>
    <property type="match status" value="1"/>
</dbReference>
<dbReference type="EC" id="6.1.1.12" evidence="9"/>
<dbReference type="GO" id="GO:0006422">
    <property type="term" value="P:aspartyl-tRNA aminoacylation"/>
    <property type="evidence" value="ECO:0007669"/>
    <property type="project" value="UniProtKB-UniRule"/>
</dbReference>
<gene>
    <name evidence="9" type="primary">aspS</name>
    <name evidence="11" type="ordered locus">Vdis_2301</name>
</gene>
<dbReference type="GO" id="GO:0004815">
    <property type="term" value="F:aspartate-tRNA ligase activity"/>
    <property type="evidence" value="ECO:0007669"/>
    <property type="project" value="UniProtKB-UniRule"/>
</dbReference>
<dbReference type="PROSITE" id="PS50862">
    <property type="entry name" value="AA_TRNA_LIGASE_II"/>
    <property type="match status" value="1"/>
</dbReference>
<comment type="function">
    <text evidence="9">Catalyzes the attachment of L-aspartate to tRNA(Asp) in a two-step reaction: L-aspartate is first activated by ATP to form Asp-AMP and then transferred to the acceptor end of tRNA(Asp).</text>
</comment>
<sequence>MSFPRKTHWTKDVTPELDGKEVILTGWVWDIRDLGNIKFILLRDREGIIQLTVKKGVAPEGVWSLTQSLGREDAIAVKGVVKASKIARAGVEVFPSEIHVVAKSKALPIDIWGSVETDLDTRLKYRSIDLKRPINSLIFRVESEVTRAIRETLYGRGFIEVFTPKIIVTSTEGGAELFTVQYFERAAYLAQSPQLYKEELTASLERVFEIAPAYRAEKHNTNYHLNEFISVDIEEAFANYMDVMDVLEDVIISVYERVNKVFSNELAKYGIEIKIPKKPFRRITYDEALDMLSRRGLKINWGDDVPKNGLELLSEEFNEPFFIIHFPTDLRAFYTKPLDSDPKISESFDLVIGGLEIASGSSRIHIKEQLIEALRKRGLNPENFESHLMVYDYGMPPHAGWGMGLYRLLMVLLKRDNIREVVLYPRDRFRLEP</sequence>
<evidence type="ECO:0000256" key="5">
    <source>
        <dbReference type="ARBA" id="ARBA00022741"/>
    </source>
</evidence>
<feature type="domain" description="Aminoacyl-transfer RNA synthetases class-II family profile" evidence="10">
    <location>
        <begin position="139"/>
        <end position="433"/>
    </location>
</feature>
<dbReference type="GO" id="GO:0000287">
    <property type="term" value="F:magnesium ion binding"/>
    <property type="evidence" value="ECO:0007669"/>
    <property type="project" value="UniProtKB-UniRule"/>
</dbReference>
<dbReference type="Gene3D" id="3.30.930.10">
    <property type="entry name" value="Bira Bifunctional Protein, Domain 2"/>
    <property type="match status" value="1"/>
</dbReference>
<name>E1QQQ7_VULDI</name>
<comment type="catalytic activity">
    <reaction evidence="9">
        <text>tRNA(Asp) + L-aspartate + ATP = L-aspartyl-tRNA(Asp) + AMP + diphosphate</text>
        <dbReference type="Rhea" id="RHEA:19649"/>
        <dbReference type="Rhea" id="RHEA-COMP:9660"/>
        <dbReference type="Rhea" id="RHEA-COMP:9678"/>
        <dbReference type="ChEBI" id="CHEBI:29991"/>
        <dbReference type="ChEBI" id="CHEBI:30616"/>
        <dbReference type="ChEBI" id="CHEBI:33019"/>
        <dbReference type="ChEBI" id="CHEBI:78442"/>
        <dbReference type="ChEBI" id="CHEBI:78516"/>
        <dbReference type="ChEBI" id="CHEBI:456215"/>
        <dbReference type="EC" id="6.1.1.12"/>
    </reaction>
</comment>
<dbReference type="SUPFAM" id="SSF55681">
    <property type="entry name" value="Class II aaRS and biotin synthetases"/>
    <property type="match status" value="1"/>
</dbReference>
<evidence type="ECO:0000256" key="2">
    <source>
        <dbReference type="ARBA" id="ARBA00005312"/>
    </source>
</evidence>
<dbReference type="Proteomes" id="UP000006681">
    <property type="component" value="Chromosome"/>
</dbReference>
<evidence type="ECO:0000256" key="7">
    <source>
        <dbReference type="ARBA" id="ARBA00022917"/>
    </source>
</evidence>
<dbReference type="HOGENOM" id="CLU_004553_2_1_2"/>
<dbReference type="GeneID" id="9753256"/>
<comment type="subcellular location">
    <subcellularLocation>
        <location evidence="1 9">Cytoplasm</location>
    </subcellularLocation>
</comment>
<feature type="binding site" evidence="9">
    <location>
        <position position="359"/>
    </location>
    <ligand>
        <name>Mg(2+)</name>
        <dbReference type="ChEBI" id="CHEBI:18420"/>
        <label>2</label>
    </ligand>
</feature>
<keyword evidence="7 9" id="KW-0648">Protein biosynthesis</keyword>
<proteinExistence type="inferred from homology"/>
<keyword evidence="9" id="KW-0460">Magnesium</keyword>
<evidence type="ECO:0000256" key="9">
    <source>
        <dbReference type="HAMAP-Rule" id="MF_02075"/>
    </source>
</evidence>
<evidence type="ECO:0000259" key="10">
    <source>
        <dbReference type="PROSITE" id="PS50862"/>
    </source>
</evidence>
<dbReference type="InterPro" id="IPR012340">
    <property type="entry name" value="NA-bd_OB-fold"/>
</dbReference>
<dbReference type="PRINTS" id="PR01042">
    <property type="entry name" value="TRNASYNTHASP"/>
</dbReference>
<comment type="cofactor">
    <cofactor evidence="9">
        <name>Mg(2+)</name>
        <dbReference type="ChEBI" id="CHEBI:18420"/>
    </cofactor>
    <text evidence="9">Binds 3 Mg(2+) cations per subunit. The strongest magnesium site (Mg1) is bound to the beta- and gamma-phosphates of ATP and four water molecules complete its coordination sphere.</text>
</comment>
<dbReference type="GO" id="GO:0003723">
    <property type="term" value="F:RNA binding"/>
    <property type="evidence" value="ECO:0007669"/>
    <property type="project" value="TreeGrafter"/>
</dbReference>